<feature type="domain" description="C2H2-type" evidence="3">
    <location>
        <begin position="138"/>
        <end position="157"/>
    </location>
</feature>
<keyword evidence="5" id="KW-1185">Reference proteome</keyword>
<reference evidence="4 5" key="1">
    <citation type="submission" date="2014-04" db="EMBL/GenBank/DDBJ databases">
        <authorList>
            <consortium name="DOE Joint Genome Institute"/>
            <person name="Kuo A."/>
            <person name="Girlanda M."/>
            <person name="Perotto S."/>
            <person name="Kohler A."/>
            <person name="Nagy L.G."/>
            <person name="Floudas D."/>
            <person name="Copeland A."/>
            <person name="Barry K.W."/>
            <person name="Cichocki N."/>
            <person name="Veneault-Fourrey C."/>
            <person name="LaButti K."/>
            <person name="Lindquist E.A."/>
            <person name="Lipzen A."/>
            <person name="Lundell T."/>
            <person name="Morin E."/>
            <person name="Murat C."/>
            <person name="Sun H."/>
            <person name="Tunlid A."/>
            <person name="Henrissat B."/>
            <person name="Grigoriev I.V."/>
            <person name="Hibbett D.S."/>
            <person name="Martin F."/>
            <person name="Nordberg H.P."/>
            <person name="Cantor M.N."/>
            <person name="Hua S.X."/>
        </authorList>
    </citation>
    <scope>NUCLEOTIDE SEQUENCE [LARGE SCALE GENOMIC DNA]</scope>
    <source>
        <strain evidence="4 5">MUT 4182</strain>
    </source>
</reference>
<dbReference type="PROSITE" id="PS50157">
    <property type="entry name" value="ZINC_FINGER_C2H2_2"/>
    <property type="match status" value="1"/>
</dbReference>
<keyword evidence="1" id="KW-0863">Zinc-finger</keyword>
<dbReference type="Proteomes" id="UP000054248">
    <property type="component" value="Unassembled WGS sequence"/>
</dbReference>
<dbReference type="GO" id="GO:0008270">
    <property type="term" value="F:zinc ion binding"/>
    <property type="evidence" value="ECO:0007669"/>
    <property type="project" value="UniProtKB-KW"/>
</dbReference>
<feature type="compositionally biased region" description="Low complexity" evidence="2">
    <location>
        <begin position="10"/>
        <end position="24"/>
    </location>
</feature>
<dbReference type="OrthoDB" id="10555441at2759"/>
<accession>A0A0C3Q834</accession>
<evidence type="ECO:0000313" key="5">
    <source>
        <dbReference type="Proteomes" id="UP000054248"/>
    </source>
</evidence>
<feature type="region of interest" description="Disordered" evidence="2">
    <location>
        <begin position="1"/>
        <end position="114"/>
    </location>
</feature>
<reference evidence="5" key="2">
    <citation type="submission" date="2015-01" db="EMBL/GenBank/DDBJ databases">
        <title>Evolutionary Origins and Diversification of the Mycorrhizal Mutualists.</title>
        <authorList>
            <consortium name="DOE Joint Genome Institute"/>
            <consortium name="Mycorrhizal Genomics Consortium"/>
            <person name="Kohler A."/>
            <person name="Kuo A."/>
            <person name="Nagy L.G."/>
            <person name="Floudas D."/>
            <person name="Copeland A."/>
            <person name="Barry K.W."/>
            <person name="Cichocki N."/>
            <person name="Veneault-Fourrey C."/>
            <person name="LaButti K."/>
            <person name="Lindquist E.A."/>
            <person name="Lipzen A."/>
            <person name="Lundell T."/>
            <person name="Morin E."/>
            <person name="Murat C."/>
            <person name="Riley R."/>
            <person name="Ohm R."/>
            <person name="Sun H."/>
            <person name="Tunlid A."/>
            <person name="Henrissat B."/>
            <person name="Grigoriev I.V."/>
            <person name="Hibbett D.S."/>
            <person name="Martin F."/>
        </authorList>
    </citation>
    <scope>NUCLEOTIDE SEQUENCE [LARGE SCALE GENOMIC DNA]</scope>
    <source>
        <strain evidence="5">MUT 4182</strain>
    </source>
</reference>
<keyword evidence="1" id="KW-0862">Zinc</keyword>
<name>A0A0C3Q834_9AGAM</name>
<dbReference type="InterPro" id="IPR013087">
    <property type="entry name" value="Znf_C2H2_type"/>
</dbReference>
<dbReference type="HOGENOM" id="CLU_1579668_0_0_1"/>
<proteinExistence type="predicted"/>
<sequence length="169" mass="18376">MGFPYQAEVSPLSSDESNSSRSSVPPTPDSLIGAPAPSPRSDSRLPFSPPVTQQELGDGHSGMKSLEGGLELLPVIPEHMLVEFQTDVGPETSDPPPPPPRSTRSSPTRDGRCKCSGPISDWTRHWRRSCPGNPSRSFACDNGCGKTFTRRDNMKRHVSSECRLNRGFS</sequence>
<dbReference type="EMBL" id="KN823033">
    <property type="protein sequence ID" value="KIO25900.1"/>
    <property type="molecule type" value="Genomic_DNA"/>
</dbReference>
<gene>
    <name evidence="4" type="ORF">M407DRAFT_243911</name>
</gene>
<organism evidence="4 5">
    <name type="scientific">Tulasnella calospora MUT 4182</name>
    <dbReference type="NCBI Taxonomy" id="1051891"/>
    <lineage>
        <taxon>Eukaryota</taxon>
        <taxon>Fungi</taxon>
        <taxon>Dikarya</taxon>
        <taxon>Basidiomycota</taxon>
        <taxon>Agaricomycotina</taxon>
        <taxon>Agaricomycetes</taxon>
        <taxon>Cantharellales</taxon>
        <taxon>Tulasnellaceae</taxon>
        <taxon>Tulasnella</taxon>
    </lineage>
</organism>
<dbReference type="AlphaFoldDB" id="A0A0C3Q834"/>
<evidence type="ECO:0000313" key="4">
    <source>
        <dbReference type="EMBL" id="KIO25900.1"/>
    </source>
</evidence>
<protein>
    <recommendedName>
        <fullName evidence="3">C2H2-type domain-containing protein</fullName>
    </recommendedName>
</protein>
<evidence type="ECO:0000256" key="1">
    <source>
        <dbReference type="PROSITE-ProRule" id="PRU00042"/>
    </source>
</evidence>
<evidence type="ECO:0000259" key="3">
    <source>
        <dbReference type="PROSITE" id="PS50157"/>
    </source>
</evidence>
<keyword evidence="1" id="KW-0479">Metal-binding</keyword>
<evidence type="ECO:0000256" key="2">
    <source>
        <dbReference type="SAM" id="MobiDB-lite"/>
    </source>
</evidence>
<dbReference type="Gene3D" id="3.30.160.60">
    <property type="entry name" value="Classic Zinc Finger"/>
    <property type="match status" value="1"/>
</dbReference>